<dbReference type="AlphaFoldDB" id="K3WGB4"/>
<evidence type="ECO:0000256" key="11">
    <source>
        <dbReference type="PIRSR" id="PIRSR028973-2"/>
    </source>
</evidence>
<organism evidence="13 14">
    <name type="scientific">Globisporangium ultimum (strain ATCC 200006 / CBS 805.95 / DAOM BR144)</name>
    <name type="common">Pythium ultimum</name>
    <dbReference type="NCBI Taxonomy" id="431595"/>
    <lineage>
        <taxon>Eukaryota</taxon>
        <taxon>Sar</taxon>
        <taxon>Stramenopiles</taxon>
        <taxon>Oomycota</taxon>
        <taxon>Peronosporomycetes</taxon>
        <taxon>Pythiales</taxon>
        <taxon>Pythiaceae</taxon>
        <taxon>Globisporangium</taxon>
    </lineage>
</organism>
<dbReference type="EMBL" id="GL376567">
    <property type="status" value="NOT_ANNOTATED_CDS"/>
    <property type="molecule type" value="Genomic_DNA"/>
</dbReference>
<evidence type="ECO:0000256" key="6">
    <source>
        <dbReference type="ARBA" id="ARBA00023242"/>
    </source>
</evidence>
<comment type="catalytic activity">
    <reaction evidence="9">
        <text>a 5'-end (N(7)-methyl 5'-triphosphoguanosine)-ribonucleoside in mRNA + H2O = N(7)-methyl-GMP + a 5'-end diphospho-ribonucleoside in mRNA + 2 H(+)</text>
        <dbReference type="Rhea" id="RHEA:65388"/>
        <dbReference type="Rhea" id="RHEA-COMP:17165"/>
        <dbReference type="Rhea" id="RHEA-COMP:17167"/>
        <dbReference type="ChEBI" id="CHEBI:15377"/>
        <dbReference type="ChEBI" id="CHEBI:15378"/>
        <dbReference type="ChEBI" id="CHEBI:58285"/>
        <dbReference type="ChEBI" id="CHEBI:156461"/>
        <dbReference type="ChEBI" id="CHEBI:167616"/>
        <dbReference type="EC" id="3.6.1.59"/>
    </reaction>
</comment>
<keyword evidence="6" id="KW-0539">Nucleus</keyword>
<evidence type="ECO:0000256" key="10">
    <source>
        <dbReference type="PIRSR" id="PIRSR028973-1"/>
    </source>
</evidence>
<reference evidence="14" key="1">
    <citation type="journal article" date="2010" name="Genome Biol.">
        <title>Genome sequence of the necrotrophic plant pathogen Pythium ultimum reveals original pathogenicity mechanisms and effector repertoire.</title>
        <authorList>
            <person name="Levesque C.A."/>
            <person name="Brouwer H."/>
            <person name="Cano L."/>
            <person name="Hamilton J.P."/>
            <person name="Holt C."/>
            <person name="Huitema E."/>
            <person name="Raffaele S."/>
            <person name="Robideau G.P."/>
            <person name="Thines M."/>
            <person name="Win J."/>
            <person name="Zerillo M.M."/>
            <person name="Beakes G.W."/>
            <person name="Boore J.L."/>
            <person name="Busam D."/>
            <person name="Dumas B."/>
            <person name="Ferriera S."/>
            <person name="Fuerstenberg S.I."/>
            <person name="Gachon C.M."/>
            <person name="Gaulin E."/>
            <person name="Govers F."/>
            <person name="Grenville-Briggs L."/>
            <person name="Horner N."/>
            <person name="Hostetler J."/>
            <person name="Jiang R.H."/>
            <person name="Johnson J."/>
            <person name="Krajaejun T."/>
            <person name="Lin H."/>
            <person name="Meijer H.J."/>
            <person name="Moore B."/>
            <person name="Morris P."/>
            <person name="Phuntmart V."/>
            <person name="Puiu D."/>
            <person name="Shetty J."/>
            <person name="Stajich J.E."/>
            <person name="Tripathy S."/>
            <person name="Wawra S."/>
            <person name="van West P."/>
            <person name="Whitty B.R."/>
            <person name="Coutinho P.M."/>
            <person name="Henrissat B."/>
            <person name="Martin F."/>
            <person name="Thomas P.D."/>
            <person name="Tyler B.M."/>
            <person name="De Vries R.P."/>
            <person name="Kamoun S."/>
            <person name="Yandell M."/>
            <person name="Tisserat N."/>
            <person name="Buell C.R."/>
        </authorList>
    </citation>
    <scope>NUCLEOTIDE SEQUENCE</scope>
    <source>
        <strain evidence="14">DAOM:BR144</strain>
    </source>
</reference>
<feature type="signal peptide" evidence="12">
    <location>
        <begin position="1"/>
        <end position="19"/>
    </location>
</feature>
<dbReference type="VEuPathDB" id="FungiDB:PYU1_G003995"/>
<evidence type="ECO:0000256" key="1">
    <source>
        <dbReference type="ARBA" id="ARBA00004123"/>
    </source>
</evidence>
<dbReference type="STRING" id="431595.K3WGB4"/>
<keyword evidence="12" id="KW-0732">Signal</keyword>
<evidence type="ECO:0000256" key="7">
    <source>
        <dbReference type="ARBA" id="ARBA00029885"/>
    </source>
</evidence>
<sequence length="327" mass="37562">MGRQLVVLGATALAALAFAYYTHQHAQQGPGLKKLRDFRVARVLKVTDMEIAVLGHFYSDRQKRAAVLVVQKTPLDPSDLHAVFRSVSLHEVLNNDIYSTYLGDVSRDFKPYKVNLIYPATETHVRKHTDQNFHMVVETQRVYEQITRPYIESIPAEKIEWVYNILEHKTESERIIFEDPDPATGFILLPDFKWSDTTNLESVYTLAIVNDRSIRSLRDLNGSHTPLLKNIRDASLAAMKEKFGVLSSSLRIYVHYQPTYYHFHVHFSHVKMNFGTFTGKAVLLEDIISNLTHNGAHYQTATLSFVVGEMQHKPLYELFLQHKLLGH</sequence>
<dbReference type="HOGENOM" id="CLU_041045_1_0_1"/>
<feature type="chain" id="PRO_5003871949" description="m7GpppX diphosphatase" evidence="12">
    <location>
        <begin position="20"/>
        <end position="327"/>
    </location>
</feature>
<dbReference type="GO" id="GO:0000932">
    <property type="term" value="C:P-body"/>
    <property type="evidence" value="ECO:0007669"/>
    <property type="project" value="TreeGrafter"/>
</dbReference>
<dbReference type="InterPro" id="IPR036265">
    <property type="entry name" value="HIT-like_sf"/>
</dbReference>
<dbReference type="SUPFAM" id="SSF102860">
    <property type="entry name" value="mRNA decapping enzyme DcpS N-terminal domain"/>
    <property type="match status" value="1"/>
</dbReference>
<dbReference type="PANTHER" id="PTHR12978">
    <property type="entry name" value="HISTIDINE TRIAD HIT PROTEIN MEMBER"/>
    <property type="match status" value="1"/>
</dbReference>
<feature type="binding site" evidence="11">
    <location>
        <begin position="255"/>
        <end position="266"/>
    </location>
    <ligand>
        <name>substrate</name>
    </ligand>
</feature>
<reference evidence="14" key="2">
    <citation type="submission" date="2010-04" db="EMBL/GenBank/DDBJ databases">
        <authorList>
            <person name="Buell R."/>
            <person name="Hamilton J."/>
            <person name="Hostetler J."/>
        </authorList>
    </citation>
    <scope>NUCLEOTIDE SEQUENCE [LARGE SCALE GENOMIC DNA]</scope>
    <source>
        <strain evidence="14">DAOM:BR144</strain>
    </source>
</reference>
<dbReference type="InterPro" id="IPR008594">
    <property type="entry name" value="DcpS/DCS2"/>
</dbReference>
<dbReference type="InterPro" id="IPR011145">
    <property type="entry name" value="Scavenger_mRNA_decap_enz_N"/>
</dbReference>
<dbReference type="EC" id="3.6.1.59" evidence="3"/>
<dbReference type="Pfam" id="PF11969">
    <property type="entry name" value="DcpS_C"/>
    <property type="match status" value="1"/>
</dbReference>
<evidence type="ECO:0000256" key="9">
    <source>
        <dbReference type="ARBA" id="ARBA00048222"/>
    </source>
</evidence>
<evidence type="ECO:0000256" key="2">
    <source>
        <dbReference type="ARBA" id="ARBA00010208"/>
    </source>
</evidence>
<dbReference type="GO" id="GO:0140932">
    <property type="term" value="F:5'-(N(7)-methyl 5'-triphosphoguanosine)-[mRNA] diphosphatase activity"/>
    <property type="evidence" value="ECO:0007669"/>
    <property type="project" value="UniProtKB-EC"/>
</dbReference>
<evidence type="ECO:0000256" key="12">
    <source>
        <dbReference type="SAM" id="SignalP"/>
    </source>
</evidence>
<evidence type="ECO:0000313" key="13">
    <source>
        <dbReference type="EnsemblProtists" id="PYU1_T004005"/>
    </source>
</evidence>
<proteinExistence type="inferred from homology"/>
<evidence type="ECO:0000256" key="3">
    <source>
        <dbReference type="ARBA" id="ARBA00012520"/>
    </source>
</evidence>
<dbReference type="SUPFAM" id="SSF54197">
    <property type="entry name" value="HIT-like"/>
    <property type="match status" value="1"/>
</dbReference>
<evidence type="ECO:0000256" key="8">
    <source>
        <dbReference type="ARBA" id="ARBA00030609"/>
    </source>
</evidence>
<protein>
    <recommendedName>
        <fullName evidence="4">m7GpppX diphosphatase</fullName>
        <ecNumber evidence="3">3.6.1.59</ecNumber>
    </recommendedName>
    <alternativeName>
        <fullName evidence="8">Decapping scavenger enzyme</fullName>
    </alternativeName>
    <alternativeName>
        <fullName evidence="7">Scavenger mRNA-decapping enzyme DcpS</fullName>
    </alternativeName>
</protein>
<name>K3WGB4_GLOUD</name>
<dbReference type="Gene3D" id="3.30.428.10">
    <property type="entry name" value="HIT-like"/>
    <property type="match status" value="1"/>
</dbReference>
<accession>K3WGB4</accession>
<comment type="similarity">
    <text evidence="2">Belongs to the HIT family.</text>
</comment>
<evidence type="ECO:0000313" key="14">
    <source>
        <dbReference type="Proteomes" id="UP000019132"/>
    </source>
</evidence>
<dbReference type="FunFam" id="3.30.428.10:FF:000006">
    <property type="entry name" value="m7GpppX diphosphatase"/>
    <property type="match status" value="1"/>
</dbReference>
<dbReference type="InParanoid" id="K3WGB4"/>
<dbReference type="PANTHER" id="PTHR12978:SF0">
    <property type="entry name" value="M7GPPPX DIPHOSPHATASE"/>
    <property type="match status" value="1"/>
</dbReference>
<dbReference type="Gene3D" id="3.30.200.40">
    <property type="entry name" value="Scavenger mRNA decapping enzyme, N-terminal domain"/>
    <property type="match status" value="1"/>
</dbReference>
<dbReference type="GO" id="GO:0000290">
    <property type="term" value="P:deadenylation-dependent decapping of nuclear-transcribed mRNA"/>
    <property type="evidence" value="ECO:0007669"/>
    <property type="project" value="InterPro"/>
</dbReference>
<feature type="active site" description="Nucleophile" evidence="10">
    <location>
        <position position="264"/>
    </location>
</feature>
<evidence type="ECO:0000256" key="4">
    <source>
        <dbReference type="ARBA" id="ARBA00015636"/>
    </source>
</evidence>
<feature type="binding site" evidence="11">
    <location>
        <position position="193"/>
    </location>
    <ligand>
        <name>substrate</name>
    </ligand>
</feature>
<dbReference type="Pfam" id="PF05652">
    <property type="entry name" value="DcpS"/>
    <property type="match status" value="1"/>
</dbReference>
<dbReference type="eggNOG" id="KOG3969">
    <property type="taxonomic scope" value="Eukaryota"/>
</dbReference>
<dbReference type="OMA" id="HVHINPI"/>
<feature type="binding site" evidence="11">
    <location>
        <position position="161"/>
    </location>
    <ligand>
        <name>substrate</name>
    </ligand>
</feature>
<dbReference type="Proteomes" id="UP000019132">
    <property type="component" value="Unassembled WGS sequence"/>
</dbReference>
<feature type="binding site" evidence="11">
    <location>
        <position position="171"/>
    </location>
    <ligand>
        <name>substrate</name>
    </ligand>
</feature>
<reference evidence="13" key="3">
    <citation type="submission" date="2015-02" db="UniProtKB">
        <authorList>
            <consortium name="EnsemblProtists"/>
        </authorList>
    </citation>
    <scope>IDENTIFICATION</scope>
    <source>
        <strain evidence="13">DAOM BR144</strain>
    </source>
</reference>
<comment type="subcellular location">
    <subcellularLocation>
        <location evidence="1">Nucleus</location>
    </subcellularLocation>
</comment>
<evidence type="ECO:0000256" key="5">
    <source>
        <dbReference type="ARBA" id="ARBA00022801"/>
    </source>
</evidence>
<feature type="binding site" evidence="11">
    <location>
        <position position="191"/>
    </location>
    <ligand>
        <name>substrate</name>
    </ligand>
</feature>
<dbReference type="EnsemblProtists" id="PYU1_T004005">
    <property type="protein sequence ID" value="PYU1_T004005"/>
    <property type="gene ID" value="PYU1_G003995"/>
</dbReference>
<dbReference type="GO" id="GO:0000340">
    <property type="term" value="F:RNA 7-methylguanosine cap binding"/>
    <property type="evidence" value="ECO:0007669"/>
    <property type="project" value="TreeGrafter"/>
</dbReference>
<dbReference type="PIRSF" id="PIRSF028973">
    <property type="entry name" value="Scavenger_mRNA_decap_enz"/>
    <property type="match status" value="1"/>
</dbReference>
<dbReference type="GO" id="GO:0005634">
    <property type="term" value="C:nucleus"/>
    <property type="evidence" value="ECO:0007669"/>
    <property type="project" value="UniProtKB-SubCell"/>
</dbReference>
<keyword evidence="14" id="KW-1185">Reference proteome</keyword>
<keyword evidence="5" id="KW-0378">Hydrolase</keyword>